<dbReference type="PANTHER" id="PTHR33065">
    <property type="entry name" value="OS07G0486400 PROTEIN"/>
    <property type="match status" value="1"/>
</dbReference>
<keyword evidence="1" id="KW-0812">Transmembrane</keyword>
<organism evidence="4 5">
    <name type="scientific">Tanacetum coccineum</name>
    <dbReference type="NCBI Taxonomy" id="301880"/>
    <lineage>
        <taxon>Eukaryota</taxon>
        <taxon>Viridiplantae</taxon>
        <taxon>Streptophyta</taxon>
        <taxon>Embryophyta</taxon>
        <taxon>Tracheophyta</taxon>
        <taxon>Spermatophyta</taxon>
        <taxon>Magnoliopsida</taxon>
        <taxon>eudicotyledons</taxon>
        <taxon>Gunneridae</taxon>
        <taxon>Pentapetalae</taxon>
        <taxon>asterids</taxon>
        <taxon>campanulids</taxon>
        <taxon>Asterales</taxon>
        <taxon>Asteraceae</taxon>
        <taxon>Asteroideae</taxon>
        <taxon>Anthemideae</taxon>
        <taxon>Anthemidinae</taxon>
        <taxon>Tanacetum</taxon>
    </lineage>
</organism>
<dbReference type="GO" id="GO:0016874">
    <property type="term" value="F:ligase activity"/>
    <property type="evidence" value="ECO:0007669"/>
    <property type="project" value="UniProtKB-KW"/>
</dbReference>
<sequence length="409" mass="45905">MIRKEDGLVVVGLSRIHCLILSMIVRVVTNSERALGMRLEFKYKLMNKCKDRKSGTNEVNMVNTEIAEMVAHVHLDDEDDLVGHGLVFQKTDWIVCVTPSQQQDYVENCLNAAQHAGEAAKVLGYTDEAVRASELVLEEDKVIWSQSVDGVLGLHLLMFTELINESYASFLPHLICGYLFELSKKFCGFYETYESSGIEVSHEGWGVLHDLGPGHVKLLAHHCRDSVKMQNNGCLKICNPSSRHSVPFSSSMRISVLLYATTKDEADFFHVSDDGHIRINYILLRDAVDADIEVKLAGIRDRSVSGEIFAYYKEFDSRDVLVESLYKASLFESFGGSGFKDGSLVLTRSRLAVPTKGSLVIEARLKDFKSGAYILRDFCVFDSDCNGIFKQNIKSKDCTLEVQVTWSRD</sequence>
<dbReference type="InterPro" id="IPR046533">
    <property type="entry name" value="DUF6598"/>
</dbReference>
<reference evidence="4" key="2">
    <citation type="submission" date="2022-01" db="EMBL/GenBank/DDBJ databases">
        <authorList>
            <person name="Yamashiro T."/>
            <person name="Shiraishi A."/>
            <person name="Satake H."/>
            <person name="Nakayama K."/>
        </authorList>
    </citation>
    <scope>NUCLEOTIDE SEQUENCE</scope>
</reference>
<evidence type="ECO:0000259" key="3">
    <source>
        <dbReference type="Pfam" id="PF20241"/>
    </source>
</evidence>
<accession>A0ABQ5CE34</accession>
<evidence type="ECO:0000259" key="2">
    <source>
        <dbReference type="Pfam" id="PF05746"/>
    </source>
</evidence>
<keyword evidence="4" id="KW-0436">Ligase</keyword>
<dbReference type="EMBL" id="BQNB010014114">
    <property type="protein sequence ID" value="GJT24166.1"/>
    <property type="molecule type" value="Genomic_DNA"/>
</dbReference>
<dbReference type="Pfam" id="PF20241">
    <property type="entry name" value="DUF6598"/>
    <property type="match status" value="1"/>
</dbReference>
<feature type="domain" description="DALR anticodon binding" evidence="2">
    <location>
        <begin position="145"/>
        <end position="192"/>
    </location>
</feature>
<dbReference type="PANTHER" id="PTHR33065:SF88">
    <property type="entry name" value="OS11G0104220 PROTEIN"/>
    <property type="match status" value="1"/>
</dbReference>
<comment type="caution">
    <text evidence="4">The sequence shown here is derived from an EMBL/GenBank/DDBJ whole genome shotgun (WGS) entry which is preliminary data.</text>
</comment>
<feature type="domain" description="DUF6598" evidence="3">
    <location>
        <begin position="272"/>
        <end position="404"/>
    </location>
</feature>
<dbReference type="Proteomes" id="UP001151760">
    <property type="component" value="Unassembled WGS sequence"/>
</dbReference>
<dbReference type="InterPro" id="IPR008909">
    <property type="entry name" value="DALR_anticod-bd"/>
</dbReference>
<proteinExistence type="predicted"/>
<keyword evidence="1" id="KW-1133">Transmembrane helix</keyword>
<dbReference type="SUPFAM" id="SSF47323">
    <property type="entry name" value="Anticodon-binding domain of a subclass of class I aminoacyl-tRNA synthetases"/>
    <property type="match status" value="1"/>
</dbReference>
<feature type="transmembrane region" description="Helical" evidence="1">
    <location>
        <begin position="7"/>
        <end position="28"/>
    </location>
</feature>
<name>A0ABQ5CE34_9ASTR</name>
<protein>
    <submittedName>
        <fullName evidence="4">Arginine--tRNA ligase, chloroplastic/mitochondrial</fullName>
    </submittedName>
</protein>
<keyword evidence="1" id="KW-0472">Membrane</keyword>
<reference evidence="4" key="1">
    <citation type="journal article" date="2022" name="Int. J. Mol. Sci.">
        <title>Draft Genome of Tanacetum Coccineum: Genomic Comparison of Closely Related Tanacetum-Family Plants.</title>
        <authorList>
            <person name="Yamashiro T."/>
            <person name="Shiraishi A."/>
            <person name="Nakayama K."/>
            <person name="Satake H."/>
        </authorList>
    </citation>
    <scope>NUCLEOTIDE SEQUENCE</scope>
</reference>
<gene>
    <name evidence="4" type="ORF">Tco_0894103</name>
</gene>
<evidence type="ECO:0000256" key="1">
    <source>
        <dbReference type="SAM" id="Phobius"/>
    </source>
</evidence>
<dbReference type="Pfam" id="PF05746">
    <property type="entry name" value="DALR_1"/>
    <property type="match status" value="1"/>
</dbReference>
<keyword evidence="5" id="KW-1185">Reference proteome</keyword>
<dbReference type="Gene3D" id="1.10.730.10">
    <property type="entry name" value="Isoleucyl-tRNA Synthetase, Domain 1"/>
    <property type="match status" value="1"/>
</dbReference>
<dbReference type="InterPro" id="IPR009080">
    <property type="entry name" value="tRNAsynth_Ia_anticodon-bd"/>
</dbReference>
<evidence type="ECO:0000313" key="4">
    <source>
        <dbReference type="EMBL" id="GJT24166.1"/>
    </source>
</evidence>
<evidence type="ECO:0000313" key="5">
    <source>
        <dbReference type="Proteomes" id="UP001151760"/>
    </source>
</evidence>